<evidence type="ECO:0000259" key="7">
    <source>
        <dbReference type="PROSITE" id="PS51704"/>
    </source>
</evidence>
<dbReference type="Pfam" id="PF03949">
    <property type="entry name" value="Malic_M"/>
    <property type="match status" value="1"/>
</dbReference>
<keyword evidence="9" id="KW-1185">Reference proteome</keyword>
<dbReference type="AlphaFoldDB" id="A0AAU9MM87"/>
<protein>
    <recommendedName>
        <fullName evidence="1">glycerophosphodiester phosphodiesterase</fullName>
        <ecNumber evidence="1">3.1.4.46</ecNumber>
    </recommendedName>
</protein>
<gene>
    <name evidence="8" type="ORF">LVIROSA_LOCUS14284</name>
</gene>
<evidence type="ECO:0000256" key="1">
    <source>
        <dbReference type="ARBA" id="ARBA00012247"/>
    </source>
</evidence>
<dbReference type="GO" id="GO:0008889">
    <property type="term" value="F:glycerophosphodiester phosphodiesterase activity"/>
    <property type="evidence" value="ECO:0007669"/>
    <property type="project" value="UniProtKB-EC"/>
</dbReference>
<dbReference type="Gene3D" id="1.25.40.790">
    <property type="match status" value="1"/>
</dbReference>
<dbReference type="PANTHER" id="PTHR43620">
    <property type="entry name" value="GLYCEROPHOSPHORYL DIESTER PHOSPHODIESTERASE"/>
    <property type="match status" value="1"/>
</dbReference>
<keyword evidence="6" id="KW-1133">Transmembrane helix</keyword>
<dbReference type="GO" id="GO:0006694">
    <property type="term" value="P:steroid biosynthetic process"/>
    <property type="evidence" value="ECO:0007669"/>
    <property type="project" value="InterPro"/>
</dbReference>
<evidence type="ECO:0000256" key="4">
    <source>
        <dbReference type="ARBA" id="ARBA00022801"/>
    </source>
</evidence>
<dbReference type="EC" id="3.1.4.46" evidence="1"/>
<dbReference type="InterPro" id="IPR002225">
    <property type="entry name" value="3Beta_OHSteriod_DH/Estase"/>
</dbReference>
<evidence type="ECO:0000256" key="6">
    <source>
        <dbReference type="SAM" id="Phobius"/>
    </source>
</evidence>
<evidence type="ECO:0000256" key="5">
    <source>
        <dbReference type="ARBA" id="ARBA00047512"/>
    </source>
</evidence>
<dbReference type="GO" id="GO:0051287">
    <property type="term" value="F:NAD binding"/>
    <property type="evidence" value="ECO:0007669"/>
    <property type="project" value="InterPro"/>
</dbReference>
<dbReference type="PROSITE" id="PS51704">
    <property type="entry name" value="GP_PDE"/>
    <property type="match status" value="1"/>
</dbReference>
<keyword evidence="4" id="KW-0378">Hydrolase</keyword>
<dbReference type="InterPro" id="IPR030395">
    <property type="entry name" value="GP_PDE_dom"/>
</dbReference>
<comment type="caution">
    <text evidence="8">The sequence shown here is derived from an EMBL/GenBank/DDBJ whole genome shotgun (WGS) entry which is preliminary data.</text>
</comment>
<keyword evidence="2" id="KW-0732">Signal</keyword>
<reference evidence="8 9" key="1">
    <citation type="submission" date="2022-01" db="EMBL/GenBank/DDBJ databases">
        <authorList>
            <person name="Xiong W."/>
            <person name="Schranz E."/>
        </authorList>
    </citation>
    <scope>NUCLEOTIDE SEQUENCE [LARGE SCALE GENOMIC DNA]</scope>
</reference>
<dbReference type="GO" id="GO:0006071">
    <property type="term" value="P:glycerol metabolic process"/>
    <property type="evidence" value="ECO:0007669"/>
    <property type="project" value="UniProtKB-KW"/>
</dbReference>
<dbReference type="PANTHER" id="PTHR43620:SF19">
    <property type="entry name" value="GLYCEROPHOSPHODIESTER PHOSPHODIESTERASE"/>
    <property type="match status" value="1"/>
</dbReference>
<dbReference type="Gene3D" id="3.40.50.720">
    <property type="entry name" value="NAD(P)-binding Rossmann-like Domain"/>
    <property type="match status" value="2"/>
</dbReference>
<keyword evidence="6" id="KW-0472">Membrane</keyword>
<proteinExistence type="predicted"/>
<dbReference type="Proteomes" id="UP001157418">
    <property type="component" value="Unassembled WGS sequence"/>
</dbReference>
<dbReference type="SUPFAM" id="SSF51695">
    <property type="entry name" value="PLC-like phosphodiesterases"/>
    <property type="match status" value="2"/>
</dbReference>
<evidence type="ECO:0000313" key="9">
    <source>
        <dbReference type="Proteomes" id="UP001157418"/>
    </source>
</evidence>
<evidence type="ECO:0000313" key="8">
    <source>
        <dbReference type="EMBL" id="CAH1427259.1"/>
    </source>
</evidence>
<dbReference type="EMBL" id="CAKMRJ010002223">
    <property type="protein sequence ID" value="CAH1427259.1"/>
    <property type="molecule type" value="Genomic_DNA"/>
</dbReference>
<dbReference type="Pfam" id="PF01073">
    <property type="entry name" value="3Beta_HSD"/>
    <property type="match status" value="1"/>
</dbReference>
<feature type="domain" description="GP-PDE" evidence="7">
    <location>
        <begin position="305"/>
        <end position="413"/>
    </location>
</feature>
<accession>A0AAU9MM87</accession>
<dbReference type="SUPFAM" id="SSF51735">
    <property type="entry name" value="NAD(P)-binding Rossmann-fold domains"/>
    <property type="match status" value="2"/>
</dbReference>
<dbReference type="InterPro" id="IPR017946">
    <property type="entry name" value="PLC-like_Pdiesterase_TIM-brl"/>
</dbReference>
<keyword evidence="3" id="KW-0319">Glycerol metabolism</keyword>
<dbReference type="InterPro" id="IPR036291">
    <property type="entry name" value="NAD(P)-bd_dom_sf"/>
</dbReference>
<evidence type="ECO:0000256" key="3">
    <source>
        <dbReference type="ARBA" id="ARBA00022798"/>
    </source>
</evidence>
<comment type="catalytic activity">
    <reaction evidence="5">
        <text>a sn-glycero-3-phosphodiester + H2O = an alcohol + sn-glycerol 3-phosphate + H(+)</text>
        <dbReference type="Rhea" id="RHEA:12969"/>
        <dbReference type="ChEBI" id="CHEBI:15377"/>
        <dbReference type="ChEBI" id="CHEBI:15378"/>
        <dbReference type="ChEBI" id="CHEBI:30879"/>
        <dbReference type="ChEBI" id="CHEBI:57597"/>
        <dbReference type="ChEBI" id="CHEBI:83408"/>
        <dbReference type="EC" id="3.1.4.46"/>
    </reaction>
</comment>
<dbReference type="Gene3D" id="3.20.20.190">
    <property type="entry name" value="Phosphatidylinositol (PI) phosphodiesterase"/>
    <property type="match status" value="1"/>
</dbReference>
<dbReference type="GO" id="GO:0016616">
    <property type="term" value="F:oxidoreductase activity, acting on the CH-OH group of donors, NAD or NADP as acceptor"/>
    <property type="evidence" value="ECO:0007669"/>
    <property type="project" value="InterPro"/>
</dbReference>
<name>A0AAU9MM87_9ASTR</name>
<sequence length="413" mass="45776">MLLVPSLVAAARAGKSKFIIGDGTNMYDFTYVENVAHAHVCAERALASDGSASKRAAGEAYFITNTEPIQFGEFMSLILVLLGISGVMLFVLSVIPFLVLAFMRLTKPLNKIRKPNNDGHPCEMGIVAVSRTGEEELRAPQESQHGDAVMEAIVKKRNDSVLGKGSIQHYSCVYVNSQALAEQVTQEHFYDGLIYPPFTNIRKISADIAASVAAKAYELVPKSYIWPVDNDFYLQPSTSLVLDAHKEGLQVFGSDFMNDVQVAYNYSYDPVEEYLYFVDNGRFYVDGVLSDNPVTPSATFRKGKPLIISFEGASGEFPRCSDSAYRKAVSDGADIIDCPIQMTMTVSFIQKDPEEKKTSFNPRPYFKLFIDWLLDLSTIDPDFEDANFQVLTALATSVHVLLPLKVPAFRLFS</sequence>
<organism evidence="8 9">
    <name type="scientific">Lactuca virosa</name>
    <dbReference type="NCBI Taxonomy" id="75947"/>
    <lineage>
        <taxon>Eukaryota</taxon>
        <taxon>Viridiplantae</taxon>
        <taxon>Streptophyta</taxon>
        <taxon>Embryophyta</taxon>
        <taxon>Tracheophyta</taxon>
        <taxon>Spermatophyta</taxon>
        <taxon>Magnoliopsida</taxon>
        <taxon>eudicotyledons</taxon>
        <taxon>Gunneridae</taxon>
        <taxon>Pentapetalae</taxon>
        <taxon>asterids</taxon>
        <taxon>campanulids</taxon>
        <taxon>Asterales</taxon>
        <taxon>Asteraceae</taxon>
        <taxon>Cichorioideae</taxon>
        <taxon>Cichorieae</taxon>
        <taxon>Lactucinae</taxon>
        <taxon>Lactuca</taxon>
    </lineage>
</organism>
<evidence type="ECO:0000256" key="2">
    <source>
        <dbReference type="ARBA" id="ARBA00022729"/>
    </source>
</evidence>
<dbReference type="InterPro" id="IPR012302">
    <property type="entry name" value="Malic_NAD-bd"/>
</dbReference>
<feature type="transmembrane region" description="Helical" evidence="6">
    <location>
        <begin position="74"/>
        <end position="103"/>
    </location>
</feature>
<keyword evidence="6" id="KW-0812">Transmembrane</keyword>